<proteinExistence type="predicted"/>
<dbReference type="GO" id="GO:0003700">
    <property type="term" value="F:DNA-binding transcription factor activity"/>
    <property type="evidence" value="ECO:0007669"/>
    <property type="project" value="InterPro"/>
</dbReference>
<reference evidence="6" key="1">
    <citation type="submission" date="2016-10" db="EMBL/GenBank/DDBJ databases">
        <authorList>
            <person name="Varghese N."/>
            <person name="Submissions S."/>
        </authorList>
    </citation>
    <scope>NUCLEOTIDE SEQUENCE [LARGE SCALE GENOMIC DNA]</scope>
    <source>
        <strain evidence="6">DSM 21743</strain>
    </source>
</reference>
<dbReference type="PANTHER" id="PTHR43537:SF45">
    <property type="entry name" value="GNTR FAMILY REGULATORY PROTEIN"/>
    <property type="match status" value="1"/>
</dbReference>
<dbReference type="EMBL" id="LT629799">
    <property type="protein sequence ID" value="SDU91331.1"/>
    <property type="molecule type" value="Genomic_DNA"/>
</dbReference>
<sequence>MDADQAGRARRAADAVRGDILAGLHGVGTRLSEPQISRDLGVSRNTLREAFRSLAEERLVVHQLNRGVFVRVPTVQDVSELYDVRRLVECAAVATHPGGRDGLERVAATLEHAEAAAAAADWVGVGTADIDFHRELTALGSTRIVSLMQTVWNEMRLAFHVVARPDAFHGSYLARNHTILAALADEGGTAAAGLLRAYLDEAEAQVLDAYRSRGFD</sequence>
<keyword evidence="3" id="KW-0804">Transcription</keyword>
<dbReference type="Gene3D" id="1.10.10.10">
    <property type="entry name" value="Winged helix-like DNA-binding domain superfamily/Winged helix DNA-binding domain"/>
    <property type="match status" value="1"/>
</dbReference>
<dbReference type="InterPro" id="IPR036388">
    <property type="entry name" value="WH-like_DNA-bd_sf"/>
</dbReference>
<dbReference type="Pfam" id="PF07729">
    <property type="entry name" value="FCD"/>
    <property type="match status" value="1"/>
</dbReference>
<dbReference type="InterPro" id="IPR011711">
    <property type="entry name" value="GntR_C"/>
</dbReference>
<dbReference type="SUPFAM" id="SSF46785">
    <property type="entry name" value="Winged helix' DNA-binding domain"/>
    <property type="match status" value="1"/>
</dbReference>
<gene>
    <name evidence="5" type="ORF">SAMN04488544_1875</name>
</gene>
<dbReference type="GO" id="GO:0003677">
    <property type="term" value="F:DNA binding"/>
    <property type="evidence" value="ECO:0007669"/>
    <property type="project" value="UniProtKB-KW"/>
</dbReference>
<dbReference type="SUPFAM" id="SSF48008">
    <property type="entry name" value="GntR ligand-binding domain-like"/>
    <property type="match status" value="1"/>
</dbReference>
<accession>A0A1H2MEJ1</accession>
<dbReference type="RefSeq" id="WP_091074188.1">
    <property type="nucleotide sequence ID" value="NZ_LT629799.1"/>
</dbReference>
<dbReference type="AlphaFoldDB" id="A0A1H2MEJ1"/>
<dbReference type="PANTHER" id="PTHR43537">
    <property type="entry name" value="TRANSCRIPTIONAL REGULATOR, GNTR FAMILY"/>
    <property type="match status" value="1"/>
</dbReference>
<dbReference type="Proteomes" id="UP000198825">
    <property type="component" value="Chromosome I"/>
</dbReference>
<evidence type="ECO:0000259" key="4">
    <source>
        <dbReference type="PROSITE" id="PS50949"/>
    </source>
</evidence>
<dbReference type="Pfam" id="PF00392">
    <property type="entry name" value="GntR"/>
    <property type="match status" value="1"/>
</dbReference>
<evidence type="ECO:0000256" key="3">
    <source>
        <dbReference type="ARBA" id="ARBA00023163"/>
    </source>
</evidence>
<dbReference type="Gene3D" id="1.20.120.530">
    <property type="entry name" value="GntR ligand-binding domain-like"/>
    <property type="match status" value="1"/>
</dbReference>
<evidence type="ECO:0000256" key="2">
    <source>
        <dbReference type="ARBA" id="ARBA00023125"/>
    </source>
</evidence>
<protein>
    <submittedName>
        <fullName evidence="5">DNA-binding transcriptional regulator, GntR family</fullName>
    </submittedName>
</protein>
<dbReference type="InterPro" id="IPR000524">
    <property type="entry name" value="Tscrpt_reg_HTH_GntR"/>
</dbReference>
<feature type="domain" description="HTH gntR-type" evidence="4">
    <location>
        <begin position="6"/>
        <end position="73"/>
    </location>
</feature>
<evidence type="ECO:0000313" key="6">
    <source>
        <dbReference type="Proteomes" id="UP000198825"/>
    </source>
</evidence>
<dbReference type="InterPro" id="IPR036390">
    <property type="entry name" value="WH_DNA-bd_sf"/>
</dbReference>
<dbReference type="SMART" id="SM00345">
    <property type="entry name" value="HTH_GNTR"/>
    <property type="match status" value="1"/>
</dbReference>
<dbReference type="InterPro" id="IPR008920">
    <property type="entry name" value="TF_FadR/GntR_C"/>
</dbReference>
<dbReference type="STRING" id="546874.SAMN04488544_1875"/>
<dbReference type="OrthoDB" id="5243844at2"/>
<evidence type="ECO:0000313" key="5">
    <source>
        <dbReference type="EMBL" id="SDU91331.1"/>
    </source>
</evidence>
<keyword evidence="2 5" id="KW-0238">DNA-binding</keyword>
<keyword evidence="6" id="KW-1185">Reference proteome</keyword>
<evidence type="ECO:0000256" key="1">
    <source>
        <dbReference type="ARBA" id="ARBA00023015"/>
    </source>
</evidence>
<dbReference type="SMART" id="SM00895">
    <property type="entry name" value="FCD"/>
    <property type="match status" value="1"/>
</dbReference>
<dbReference type="PROSITE" id="PS50949">
    <property type="entry name" value="HTH_GNTR"/>
    <property type="match status" value="1"/>
</dbReference>
<organism evidence="5 6">
    <name type="scientific">Microlunatus sagamiharensis</name>
    <dbReference type="NCBI Taxonomy" id="546874"/>
    <lineage>
        <taxon>Bacteria</taxon>
        <taxon>Bacillati</taxon>
        <taxon>Actinomycetota</taxon>
        <taxon>Actinomycetes</taxon>
        <taxon>Propionibacteriales</taxon>
        <taxon>Propionibacteriaceae</taxon>
        <taxon>Microlunatus</taxon>
    </lineage>
</organism>
<name>A0A1H2MEJ1_9ACTN</name>
<keyword evidence="1" id="KW-0805">Transcription regulation</keyword>